<evidence type="ECO:0000256" key="4">
    <source>
        <dbReference type="ARBA" id="ARBA00022692"/>
    </source>
</evidence>
<dbReference type="GO" id="GO:0045492">
    <property type="term" value="P:xylan biosynthetic process"/>
    <property type="evidence" value="ECO:0007669"/>
    <property type="project" value="UniProtKB-ARBA"/>
</dbReference>
<dbReference type="Gene3D" id="1.25.40.10">
    <property type="entry name" value="Tetratricopeptide repeat domain"/>
    <property type="match status" value="1"/>
</dbReference>
<comment type="similarity">
    <text evidence="2">Belongs to the PC-esterase family. CASD1 subfamily.</text>
</comment>
<dbReference type="Proteomes" id="UP000251960">
    <property type="component" value="Chromosome 4"/>
</dbReference>
<evidence type="ECO:0000256" key="7">
    <source>
        <dbReference type="ARBA" id="ARBA00023180"/>
    </source>
</evidence>
<dbReference type="Pfam" id="PF04733">
    <property type="entry name" value="Coatomer_E"/>
    <property type="match status" value="1"/>
</dbReference>
<dbReference type="InterPro" id="IPR011990">
    <property type="entry name" value="TPR-like_helical_dom_sf"/>
</dbReference>
<dbReference type="AlphaFoldDB" id="A0A3L6F865"/>
<dbReference type="GO" id="GO:0016020">
    <property type="term" value="C:membrane"/>
    <property type="evidence" value="ECO:0007669"/>
    <property type="project" value="UniProtKB-SubCell"/>
</dbReference>
<name>A0A3L6F865_MAIZE</name>
<feature type="transmembrane region" description="Helical" evidence="9">
    <location>
        <begin position="88"/>
        <end position="105"/>
    </location>
</feature>
<evidence type="ECO:0000259" key="10">
    <source>
        <dbReference type="Pfam" id="PF07779"/>
    </source>
</evidence>
<protein>
    <submittedName>
        <fullName evidence="11">Protein REDUCED WALL ACETYLATION 2</fullName>
    </submittedName>
</protein>
<dbReference type="GO" id="GO:0016740">
    <property type="term" value="F:transferase activity"/>
    <property type="evidence" value="ECO:0007669"/>
    <property type="project" value="UniProtKB-KW"/>
</dbReference>
<proteinExistence type="inferred from homology"/>
<evidence type="ECO:0000256" key="8">
    <source>
        <dbReference type="SAM" id="MobiDB-lite"/>
    </source>
</evidence>
<dbReference type="GO" id="GO:0005794">
    <property type="term" value="C:Golgi apparatus"/>
    <property type="evidence" value="ECO:0007669"/>
    <property type="project" value="UniProtKB-ARBA"/>
</dbReference>
<keyword evidence="6 9" id="KW-0472">Membrane</keyword>
<dbReference type="InterPro" id="IPR012419">
    <property type="entry name" value="Cas1_AcylTrans_dom"/>
</dbReference>
<gene>
    <name evidence="11" type="primary">RWA2</name>
    <name evidence="11" type="ORF">Zm00014a_006619</name>
</gene>
<comment type="subcellular location">
    <subcellularLocation>
        <location evidence="1">Membrane</location>
        <topology evidence="1">Multi-pass membrane protein</topology>
    </subcellularLocation>
</comment>
<accession>A0A3L6F865</accession>
<feature type="domain" description="Cas1p 10 TM acyl transferase" evidence="10">
    <location>
        <begin position="54"/>
        <end position="133"/>
    </location>
</feature>
<sequence length="260" mass="29316">MDDSSVKAEDQTMLLEEGGQAMAAKPAYTSLTSQILRLIFMDQLLLLENHLTLRAISEFVGYLLYFYICDRTNMLGESAKNYSRDLFLFLYFLLIIVAAMTSFKVHQDKSSFTGKSVLYLNRHQSEEWKGWMQDGPRREAAQGDAAAGRRPHADAARQRMSRPCAGRHTHISAGRNGMSGNLGYKFQSFLQSRHLNFRRTFGVVQDAKDTETLANLTVCSLNLGKPATRYLNQLKLAHPDLVKRMSSAAESFDRACQAMV</sequence>
<evidence type="ECO:0000256" key="5">
    <source>
        <dbReference type="ARBA" id="ARBA00022989"/>
    </source>
</evidence>
<evidence type="ECO:0000256" key="1">
    <source>
        <dbReference type="ARBA" id="ARBA00004141"/>
    </source>
</evidence>
<keyword evidence="4 9" id="KW-0812">Transmembrane</keyword>
<feature type="transmembrane region" description="Helical" evidence="9">
    <location>
        <begin position="51"/>
        <end position="68"/>
    </location>
</feature>
<organism evidence="11">
    <name type="scientific">Zea mays</name>
    <name type="common">Maize</name>
    <dbReference type="NCBI Taxonomy" id="4577"/>
    <lineage>
        <taxon>Eukaryota</taxon>
        <taxon>Viridiplantae</taxon>
        <taxon>Streptophyta</taxon>
        <taxon>Embryophyta</taxon>
        <taxon>Tracheophyta</taxon>
        <taxon>Spermatophyta</taxon>
        <taxon>Magnoliopsida</taxon>
        <taxon>Liliopsida</taxon>
        <taxon>Poales</taxon>
        <taxon>Poaceae</taxon>
        <taxon>PACMAD clade</taxon>
        <taxon>Panicoideae</taxon>
        <taxon>Andropogonodae</taxon>
        <taxon>Andropogoneae</taxon>
        <taxon>Tripsacinae</taxon>
        <taxon>Zea</taxon>
    </lineage>
</organism>
<evidence type="ECO:0000256" key="6">
    <source>
        <dbReference type="ARBA" id="ARBA00023136"/>
    </source>
</evidence>
<evidence type="ECO:0000313" key="11">
    <source>
        <dbReference type="EMBL" id="PWZ29335.1"/>
    </source>
</evidence>
<evidence type="ECO:0000256" key="3">
    <source>
        <dbReference type="ARBA" id="ARBA00022679"/>
    </source>
</evidence>
<evidence type="ECO:0000256" key="2">
    <source>
        <dbReference type="ARBA" id="ARBA00010666"/>
    </source>
</evidence>
<dbReference type="ExpressionAtlas" id="A0A3L6F865">
    <property type="expression patterns" value="baseline and differential"/>
</dbReference>
<reference evidence="11" key="1">
    <citation type="journal article" date="2018" name="Nat. Genet.">
        <title>Extensive intraspecific gene order and gene structural variations between Mo17 and other maize genomes.</title>
        <authorList>
            <person name="Sun S."/>
            <person name="Zhou Y."/>
            <person name="Chen J."/>
            <person name="Shi J."/>
            <person name="Zhao H."/>
            <person name="Zhao H."/>
            <person name="Song W."/>
            <person name="Zhang M."/>
            <person name="Cui Y."/>
            <person name="Dong X."/>
            <person name="Liu H."/>
            <person name="Ma X."/>
            <person name="Jiao Y."/>
            <person name="Wang B."/>
            <person name="Wei X."/>
            <person name="Stein J.C."/>
            <person name="Glaubitz J.C."/>
            <person name="Lu F."/>
            <person name="Yu G."/>
            <person name="Liang C."/>
            <person name="Fengler K."/>
            <person name="Li B."/>
            <person name="Rafalski A."/>
            <person name="Schnable P.S."/>
            <person name="Ware D.H."/>
            <person name="Buckler E.S."/>
            <person name="Lai J."/>
        </authorList>
    </citation>
    <scope>NUCLEOTIDE SEQUENCE [LARGE SCALE GENOMIC DNA]</scope>
    <source>
        <tissue evidence="11">Seedling</tissue>
    </source>
</reference>
<dbReference type="PANTHER" id="PTHR13533">
    <property type="entry name" value="N-ACETYLNEURAMINATE 9-O-ACETYLTRANSFERASE"/>
    <property type="match status" value="1"/>
</dbReference>
<dbReference type="PANTHER" id="PTHR13533:SF48">
    <property type="entry name" value="PROTEIN REDUCED WALL ACETYLATION 2"/>
    <property type="match status" value="1"/>
</dbReference>
<feature type="region of interest" description="Disordered" evidence="8">
    <location>
        <begin position="139"/>
        <end position="165"/>
    </location>
</feature>
<keyword evidence="3" id="KW-0808">Transferase</keyword>
<comment type="caution">
    <text evidence="11">The sequence shown here is derived from an EMBL/GenBank/DDBJ whole genome shotgun (WGS) entry which is preliminary data.</text>
</comment>
<evidence type="ECO:0000256" key="9">
    <source>
        <dbReference type="SAM" id="Phobius"/>
    </source>
</evidence>
<keyword evidence="5 9" id="KW-1133">Transmembrane helix</keyword>
<keyword evidence="7" id="KW-0325">Glycoprotein</keyword>
<dbReference type="Pfam" id="PF07779">
    <property type="entry name" value="Cas1_AcylT"/>
    <property type="match status" value="1"/>
</dbReference>
<dbReference type="EMBL" id="NCVQ01000005">
    <property type="protein sequence ID" value="PWZ29335.1"/>
    <property type="molecule type" value="Genomic_DNA"/>
</dbReference>